<name>A0ABR0QTT1_GOSAR</name>
<comment type="caution">
    <text evidence="2">The sequence shown here is derived from an EMBL/GenBank/DDBJ whole genome shotgun (WGS) entry which is preliminary data.</text>
</comment>
<accession>A0ABR0QTT1</accession>
<dbReference type="InterPro" id="IPR044824">
    <property type="entry name" value="MAIN-like"/>
</dbReference>
<evidence type="ECO:0000259" key="1">
    <source>
        <dbReference type="Pfam" id="PF10536"/>
    </source>
</evidence>
<dbReference type="Proteomes" id="UP001358586">
    <property type="component" value="Chromosome 2"/>
</dbReference>
<evidence type="ECO:0000313" key="2">
    <source>
        <dbReference type="EMBL" id="KAK5842740.1"/>
    </source>
</evidence>
<proteinExistence type="predicted"/>
<protein>
    <recommendedName>
        <fullName evidence="1">Aminotransferase-like plant mobile domain-containing protein</fullName>
    </recommendedName>
</protein>
<dbReference type="PANTHER" id="PTHR46033">
    <property type="entry name" value="PROTEIN MAIN-LIKE 2"/>
    <property type="match status" value="1"/>
</dbReference>
<feature type="domain" description="Aminotransferase-like plant mobile" evidence="1">
    <location>
        <begin position="83"/>
        <end position="136"/>
    </location>
</feature>
<sequence>MLEGCKLDPKLINTLVERWRLETYTFHFLCSKCIITLEDMVLQFDLPVDGLVVTGAVIVPNKENFFVTLLGTILNKFKGGQISTNWKLSLGSAVLAMLYWELCRAIELDKNSISDWLLLLQSWAYWRLPFLRPRTNDLYIFLLVTRYIFRGFDVPHILHLHANIDADPNVRPDADACTVTDDDTDIDANSVVDVSAGSMSTHSGFIALYNYMPVVTQTLSTILFYYGGSSVQPFVGGVEDT</sequence>
<dbReference type="EMBL" id="JARKNE010000002">
    <property type="protein sequence ID" value="KAK5842740.1"/>
    <property type="molecule type" value="Genomic_DNA"/>
</dbReference>
<organism evidence="2 3">
    <name type="scientific">Gossypium arboreum</name>
    <name type="common">Tree cotton</name>
    <name type="synonym">Gossypium nanking</name>
    <dbReference type="NCBI Taxonomy" id="29729"/>
    <lineage>
        <taxon>Eukaryota</taxon>
        <taxon>Viridiplantae</taxon>
        <taxon>Streptophyta</taxon>
        <taxon>Embryophyta</taxon>
        <taxon>Tracheophyta</taxon>
        <taxon>Spermatophyta</taxon>
        <taxon>Magnoliopsida</taxon>
        <taxon>eudicotyledons</taxon>
        <taxon>Gunneridae</taxon>
        <taxon>Pentapetalae</taxon>
        <taxon>rosids</taxon>
        <taxon>malvids</taxon>
        <taxon>Malvales</taxon>
        <taxon>Malvaceae</taxon>
        <taxon>Malvoideae</taxon>
        <taxon>Gossypium</taxon>
    </lineage>
</organism>
<dbReference type="InterPro" id="IPR019557">
    <property type="entry name" value="AminoTfrase-like_pln_mobile"/>
</dbReference>
<gene>
    <name evidence="2" type="ORF">PVK06_005128</name>
</gene>
<keyword evidence="3" id="KW-1185">Reference proteome</keyword>
<dbReference type="PANTHER" id="PTHR46033:SF8">
    <property type="entry name" value="PROTEIN MAINTENANCE OF MERISTEMS-LIKE"/>
    <property type="match status" value="1"/>
</dbReference>
<reference evidence="2 3" key="1">
    <citation type="submission" date="2023-03" db="EMBL/GenBank/DDBJ databases">
        <title>WGS of Gossypium arboreum.</title>
        <authorList>
            <person name="Yu D."/>
        </authorList>
    </citation>
    <scope>NUCLEOTIDE SEQUENCE [LARGE SCALE GENOMIC DNA]</scope>
    <source>
        <tissue evidence="2">Leaf</tissue>
    </source>
</reference>
<evidence type="ECO:0000313" key="3">
    <source>
        <dbReference type="Proteomes" id="UP001358586"/>
    </source>
</evidence>
<feature type="domain" description="Aminotransferase-like plant mobile" evidence="1">
    <location>
        <begin position="5"/>
        <end position="74"/>
    </location>
</feature>
<dbReference type="Pfam" id="PF10536">
    <property type="entry name" value="PMD"/>
    <property type="match status" value="2"/>
</dbReference>